<evidence type="ECO:0000256" key="4">
    <source>
        <dbReference type="ARBA" id="ARBA00023284"/>
    </source>
</evidence>
<dbReference type="InterPro" id="IPR013766">
    <property type="entry name" value="Thioredoxin_domain"/>
</dbReference>
<dbReference type="InterPro" id="IPR036249">
    <property type="entry name" value="Thioredoxin-like_sf"/>
</dbReference>
<feature type="domain" description="Thioredoxin" evidence="6">
    <location>
        <begin position="668"/>
        <end position="837"/>
    </location>
</feature>
<proteinExistence type="predicted"/>
<accession>A0ABS7Z883</accession>
<organism evidence="7 8">
    <name type="scientific">Sphingobacterium bovistauri</name>
    <dbReference type="NCBI Taxonomy" id="2781959"/>
    <lineage>
        <taxon>Bacteria</taxon>
        <taxon>Pseudomonadati</taxon>
        <taxon>Bacteroidota</taxon>
        <taxon>Sphingobacteriia</taxon>
        <taxon>Sphingobacteriales</taxon>
        <taxon>Sphingobacteriaceae</taxon>
        <taxon>Sphingobacterium</taxon>
    </lineage>
</organism>
<gene>
    <name evidence="7" type="ORF">IPZ78_14760</name>
</gene>
<dbReference type="InterPro" id="IPR050553">
    <property type="entry name" value="Thioredoxin_ResA/DsbE_sf"/>
</dbReference>
<reference evidence="7" key="1">
    <citation type="submission" date="2020-10" db="EMBL/GenBank/DDBJ databases">
        <authorList>
            <person name="Lu T."/>
            <person name="Wang Q."/>
            <person name="Han X."/>
        </authorList>
    </citation>
    <scope>NUCLEOTIDE SEQUENCE</scope>
    <source>
        <strain evidence="7">WQ 366</strain>
    </source>
</reference>
<evidence type="ECO:0000256" key="5">
    <source>
        <dbReference type="SAM" id="SignalP"/>
    </source>
</evidence>
<dbReference type="InterPro" id="IPR012336">
    <property type="entry name" value="Thioredoxin-like_fold"/>
</dbReference>
<dbReference type="EMBL" id="JADEYP010000033">
    <property type="protein sequence ID" value="MCA5006406.1"/>
    <property type="molecule type" value="Genomic_DNA"/>
</dbReference>
<keyword evidence="8" id="KW-1185">Reference proteome</keyword>
<dbReference type="PANTHER" id="PTHR42852:SF6">
    <property type="entry name" value="THIOL:DISULFIDE INTERCHANGE PROTEIN DSBE"/>
    <property type="match status" value="1"/>
</dbReference>
<keyword evidence="5" id="KW-0732">Signal</keyword>
<dbReference type="Gene3D" id="3.40.30.10">
    <property type="entry name" value="Glutaredoxin"/>
    <property type="match status" value="1"/>
</dbReference>
<dbReference type="Proteomes" id="UP001165302">
    <property type="component" value="Unassembled WGS sequence"/>
</dbReference>
<evidence type="ECO:0000256" key="1">
    <source>
        <dbReference type="ARBA" id="ARBA00004196"/>
    </source>
</evidence>
<name>A0ABS7Z883_9SPHI</name>
<protein>
    <submittedName>
        <fullName evidence="7">TlpA family protein disulfide reductase</fullName>
    </submittedName>
</protein>
<comment type="caution">
    <text evidence="7">The sequence shown here is derived from an EMBL/GenBank/DDBJ whole genome shotgun (WGS) entry which is preliminary data.</text>
</comment>
<feature type="signal peptide" evidence="5">
    <location>
        <begin position="1"/>
        <end position="17"/>
    </location>
</feature>
<dbReference type="Pfam" id="PF13905">
    <property type="entry name" value="Thioredoxin_8"/>
    <property type="match status" value="1"/>
</dbReference>
<evidence type="ECO:0000256" key="2">
    <source>
        <dbReference type="ARBA" id="ARBA00022748"/>
    </source>
</evidence>
<evidence type="ECO:0000256" key="3">
    <source>
        <dbReference type="ARBA" id="ARBA00023157"/>
    </source>
</evidence>
<comment type="subcellular location">
    <subcellularLocation>
        <location evidence="1">Cell envelope</location>
    </subcellularLocation>
</comment>
<dbReference type="CDD" id="cd02966">
    <property type="entry name" value="TlpA_like_family"/>
    <property type="match status" value="1"/>
</dbReference>
<dbReference type="PROSITE" id="PS51352">
    <property type="entry name" value="THIOREDOXIN_2"/>
    <property type="match status" value="1"/>
</dbReference>
<evidence type="ECO:0000259" key="6">
    <source>
        <dbReference type="PROSITE" id="PS51352"/>
    </source>
</evidence>
<keyword evidence="4" id="KW-0676">Redox-active center</keyword>
<sequence length="838" mass="97325">MRVLTLLFLFFCVQLQAQVPKSLHGFWQFHVDKPGNWNAFHIGENYVELFYKIYKVQTVDQQGSEIRIVLENEAEPISLTVFDLADTKGKFKFNVRKDTIQAVQLKSDPDIELMALNSIDLLRNNWRLSQEGFPRLSVSNNSLSIGEENWNVDWIGKYKLNNEYRALVNRNGEHKMFYISPNGSQLKLVYDMKPNFYTKESKFDFVYSFFGNWFDETTNKWKYGFFEDFAIINGKVFTYDTMKKKANDVEITLIDAGTNKKSKLKFKIQDEKVIVGKDSYAKVNKFLPAYKGEDLTVFHDSKFSKMDTAIISGYLRNNTSKDPFTVGVNNWMTGEAENFYGDIDEQGFFTVKVPLYNTSQAFIDWRRASFIDVLTPGEKYFVFKDLATGETLFLGDNERLHNEVVKYNDYTNKNNIRPKTNAEYQAQYQYERSLKDTVYLNLKLAQLDSLKNIDQNFLKESNVSARTKYFINKFTDYSIASDLMQKKFQLDYNKKEKFSDKYMSVVKQKFYENGVAPITLVRDNNTFLKDYLDYHNSTVFPQLSEVLLSFNDLGLLKLSERVKEYALFHKNAIRSGNGIKADEIEKKYSGVSKEFNDVLSDNRLLIEPYIYLKARVLDPMKSYKKFGNTTIAEVFHTRNMMNEFKTNPNPLSKVFLEQVLGSLSNEFLKEFINKENHKLEKISSGKFKYADNLKNTDHLKESKDADKIIAEILTPHKGKVVYVDFWGTWCGPCVAEMAYAPAAKKAMEDKDVVFIYLANGTSKSAWENFIKAKALEGKNVYHYNLPNEQQSMVERRLEVPHFPTYMLFDKQGNLVNKQAPRPSDLAALTKEIDQLLTK</sequence>
<feature type="chain" id="PRO_5045522452" evidence="5">
    <location>
        <begin position="18"/>
        <end position="838"/>
    </location>
</feature>
<dbReference type="SUPFAM" id="SSF52833">
    <property type="entry name" value="Thioredoxin-like"/>
    <property type="match status" value="1"/>
</dbReference>
<evidence type="ECO:0000313" key="7">
    <source>
        <dbReference type="EMBL" id="MCA5006406.1"/>
    </source>
</evidence>
<keyword evidence="2" id="KW-0201">Cytochrome c-type biogenesis</keyword>
<dbReference type="RefSeq" id="WP_225554766.1">
    <property type="nucleotide sequence ID" value="NZ_JADEYP010000033.1"/>
</dbReference>
<evidence type="ECO:0000313" key="8">
    <source>
        <dbReference type="Proteomes" id="UP001165302"/>
    </source>
</evidence>
<dbReference type="PANTHER" id="PTHR42852">
    <property type="entry name" value="THIOL:DISULFIDE INTERCHANGE PROTEIN DSBE"/>
    <property type="match status" value="1"/>
</dbReference>
<keyword evidence="3" id="KW-1015">Disulfide bond</keyword>